<dbReference type="RefSeq" id="XP_003116017.2">
    <property type="nucleotide sequence ID" value="XM_003115969.2"/>
</dbReference>
<dbReference type="CTD" id="9819495"/>
<proteinExistence type="predicted"/>
<dbReference type="EMBL" id="DS268409">
    <property type="protein sequence ID" value="EFO94913.1"/>
    <property type="molecule type" value="Genomic_DNA"/>
</dbReference>
<name>E3LHN6_CAERE</name>
<dbReference type="AlphaFoldDB" id="E3LHN6"/>
<reference evidence="1" key="1">
    <citation type="submission" date="2007-07" db="EMBL/GenBank/DDBJ databases">
        <title>PCAP assembly of the Caenorhabditis remanei genome.</title>
        <authorList>
            <consortium name="The Caenorhabditis remanei Sequencing Consortium"/>
            <person name="Wilson R.K."/>
        </authorList>
    </citation>
    <scope>NUCLEOTIDE SEQUENCE [LARGE SCALE GENOMIC DNA]</scope>
    <source>
        <strain evidence="1">PB4641</strain>
    </source>
</reference>
<dbReference type="KEGG" id="crq:GCK72_020099"/>
<keyword evidence="2" id="KW-1185">Reference proteome</keyword>
<protein>
    <submittedName>
        <fullName evidence="1">Uncharacterized protein</fullName>
    </submittedName>
</protein>
<dbReference type="InterPro" id="IPR027370">
    <property type="entry name" value="Znf-RING_euk"/>
</dbReference>
<dbReference type="OrthoDB" id="6106880at2759"/>
<dbReference type="HOGENOM" id="CLU_093265_0_0_1"/>
<dbReference type="PROSITE" id="PS00518">
    <property type="entry name" value="ZF_RING_1"/>
    <property type="match status" value="1"/>
</dbReference>
<dbReference type="InterPro" id="IPR013083">
    <property type="entry name" value="Znf_RING/FYVE/PHD"/>
</dbReference>
<organism evidence="2">
    <name type="scientific">Caenorhabditis remanei</name>
    <name type="common">Caenorhabditis vulgaris</name>
    <dbReference type="NCBI Taxonomy" id="31234"/>
    <lineage>
        <taxon>Eukaryota</taxon>
        <taxon>Metazoa</taxon>
        <taxon>Ecdysozoa</taxon>
        <taxon>Nematoda</taxon>
        <taxon>Chromadorea</taxon>
        <taxon>Rhabditida</taxon>
        <taxon>Rhabditina</taxon>
        <taxon>Rhabditomorpha</taxon>
        <taxon>Rhabditoidea</taxon>
        <taxon>Rhabditidae</taxon>
        <taxon>Peloderinae</taxon>
        <taxon>Caenorhabditis</taxon>
    </lineage>
</organism>
<dbReference type="STRING" id="31234.E3LHN6"/>
<evidence type="ECO:0000313" key="2">
    <source>
        <dbReference type="Proteomes" id="UP000008281"/>
    </source>
</evidence>
<dbReference type="Gene3D" id="3.30.40.10">
    <property type="entry name" value="Zinc/RING finger domain, C3HC4 (zinc finger)"/>
    <property type="match status" value="1"/>
</dbReference>
<dbReference type="SUPFAM" id="SSF57850">
    <property type="entry name" value="RING/U-box"/>
    <property type="match status" value="1"/>
</dbReference>
<dbReference type="Pfam" id="PF13445">
    <property type="entry name" value="zf-RING_UBOX"/>
    <property type="match status" value="1"/>
</dbReference>
<dbReference type="PANTHER" id="PTHR47156:SF6">
    <property type="entry name" value="C2H2-TYPE DOMAIN-CONTAINING PROTEIN-RELATED"/>
    <property type="match status" value="1"/>
</dbReference>
<dbReference type="GeneID" id="9819495"/>
<dbReference type="PANTHER" id="PTHR47156">
    <property type="entry name" value="PROTEIN CBG20824"/>
    <property type="match status" value="1"/>
</dbReference>
<gene>
    <name evidence="1" type="ORF">CRE_08812</name>
</gene>
<dbReference type="eggNOG" id="KOG4185">
    <property type="taxonomic scope" value="Eukaryota"/>
</dbReference>
<accession>E3LHN6</accession>
<dbReference type="InterPro" id="IPR052667">
    <property type="entry name" value="E3_ubiquitin-ligase_RING"/>
</dbReference>
<dbReference type="InterPro" id="IPR017907">
    <property type="entry name" value="Znf_RING_CS"/>
</dbReference>
<dbReference type="SMART" id="SM00184">
    <property type="entry name" value="RING"/>
    <property type="match status" value="1"/>
</dbReference>
<evidence type="ECO:0000313" key="1">
    <source>
        <dbReference type="EMBL" id="EFO94913.1"/>
    </source>
</evidence>
<dbReference type="InterPro" id="IPR001841">
    <property type="entry name" value="Znf_RING"/>
</dbReference>
<dbReference type="Proteomes" id="UP000008281">
    <property type="component" value="Unassembled WGS sequence"/>
</dbReference>
<dbReference type="PROSITE" id="PS50089">
    <property type="entry name" value="ZF_RING_2"/>
    <property type="match status" value="1"/>
</dbReference>
<dbReference type="OMA" id="CSKRTTH"/>
<sequence>MRRSKRVAGIPAEEPPTPSVGAKPPTIPRAPRNFEAEKVKKELTKCKKQLASEKRKYSRLQKKHNDEIGLLALNKAVLDNHMRLLTMAHNEEIGFMRREREREAIKVRDLQAQVRILAEENDQNAIVQKERKTNEKLQKQVRDLRRQVLAVEQGRNEEPLPWRLCQICQDEFGQEGDRTPRVLHCGHTICLGCIKTIARYDYLACPFDRIIIHLDEIPIEEVFPKNYLVYDM</sequence>